<keyword evidence="1" id="KW-0812">Transmembrane</keyword>
<proteinExistence type="predicted"/>
<keyword evidence="3" id="KW-1185">Reference proteome</keyword>
<evidence type="ECO:0000256" key="1">
    <source>
        <dbReference type="SAM" id="Phobius"/>
    </source>
</evidence>
<sequence length="199" mass="21490">MGAVLLSGQHIGELHTAAHQVTELADVRRWDKAGLDHAAHIQVANPLGVLAVGFVALLRFRVFRVRQGDPTGLFKDIEYRNPVFPCGFHADIRAGVFRKPVSQIPQSVGKRGKASLLVLCPAIGIRDTDTGKYPGFVNVQSTAVFAENFESHLPPSRHSVWGGSAGTGHPAKSSRFERDKFTGCCHAPFVDALTGGRTI</sequence>
<feature type="transmembrane region" description="Helical" evidence="1">
    <location>
        <begin position="39"/>
        <end position="58"/>
    </location>
</feature>
<keyword evidence="1" id="KW-1133">Transmembrane helix</keyword>
<organism evidence="2 3">
    <name type="scientific">Blautia obeum</name>
    <dbReference type="NCBI Taxonomy" id="40520"/>
    <lineage>
        <taxon>Bacteria</taxon>
        <taxon>Bacillati</taxon>
        <taxon>Bacillota</taxon>
        <taxon>Clostridia</taxon>
        <taxon>Lachnospirales</taxon>
        <taxon>Lachnospiraceae</taxon>
        <taxon>Blautia</taxon>
    </lineage>
</organism>
<dbReference type="AlphaFoldDB" id="A0A564UC56"/>
<gene>
    <name evidence="2" type="ORF">ROSSTS7063_02667</name>
</gene>
<accession>A0A564UC56</accession>
<keyword evidence="1" id="KW-0472">Membrane</keyword>
<evidence type="ECO:0000313" key="2">
    <source>
        <dbReference type="EMBL" id="VUX17001.1"/>
    </source>
</evidence>
<dbReference type="Proteomes" id="UP000409147">
    <property type="component" value="Unassembled WGS sequence"/>
</dbReference>
<name>A0A564UC56_9FIRM</name>
<protein>
    <submittedName>
        <fullName evidence="2">Uncharacterized protein</fullName>
    </submittedName>
</protein>
<evidence type="ECO:0000313" key="3">
    <source>
        <dbReference type="Proteomes" id="UP000409147"/>
    </source>
</evidence>
<dbReference type="EMBL" id="CABHNB010000040">
    <property type="protein sequence ID" value="VUX17001.1"/>
    <property type="molecule type" value="Genomic_DNA"/>
</dbReference>
<reference evidence="2 3" key="1">
    <citation type="submission" date="2019-07" db="EMBL/GenBank/DDBJ databases">
        <authorList>
            <person name="Hibberd C M."/>
            <person name="Gehrig L. J."/>
            <person name="Chang H.-W."/>
            <person name="Venkatesh S."/>
        </authorList>
    </citation>
    <scope>NUCLEOTIDE SEQUENCE [LARGE SCALE GENOMIC DNA]</scope>
    <source>
        <strain evidence="2">Ruminococcus_obeum_SSTS_Bg7063</strain>
    </source>
</reference>